<sequence length="317" mass="36167">MRDATDAILAVLVMFILWAGIPASAKAEAPVEIVNASTPTRCAEEDNVYIKLQGERVRRFRIEARHPAYVGTIVADRWDPDFTNCNMPAAAAYPFERRRLTIYETEDWQLVGLTYPSFWRPNSVPVQVGTRVETGFHLLQLWTRFQERAEEVLVLYPTDGYWRARPLAPQNLRATAYGSSFLVGPVEEQGRPLVDLKDVAFDPSSRTFSLNFARGGSATLRLDTLDQERIALEITLERPVGHDRPFAALRSMHVNETNNDVARVAWRAQASPSWQEADVMSFQRARAVELWSGRRVPSRHNTSAPDFTFRDFREDKR</sequence>
<dbReference type="RefSeq" id="WP_147153084.1">
    <property type="nucleotide sequence ID" value="NZ_BKAJ01000094.1"/>
</dbReference>
<dbReference type="Proteomes" id="UP000321058">
    <property type="component" value="Unassembled WGS sequence"/>
</dbReference>
<evidence type="ECO:0000313" key="2">
    <source>
        <dbReference type="EMBL" id="GEP58136.1"/>
    </source>
</evidence>
<evidence type="ECO:0000313" key="3">
    <source>
        <dbReference type="Proteomes" id="UP000321058"/>
    </source>
</evidence>
<name>A0A512NGQ0_9HYPH</name>
<keyword evidence="3" id="KW-1185">Reference proteome</keyword>
<proteinExistence type="predicted"/>
<reference evidence="2 3" key="1">
    <citation type="submission" date="2019-07" db="EMBL/GenBank/DDBJ databases">
        <title>Whole genome shotgun sequence of Reyranella soli NBRC 108950.</title>
        <authorList>
            <person name="Hosoyama A."/>
            <person name="Uohara A."/>
            <person name="Ohji S."/>
            <person name="Ichikawa N."/>
        </authorList>
    </citation>
    <scope>NUCLEOTIDE SEQUENCE [LARGE SCALE GENOMIC DNA]</scope>
    <source>
        <strain evidence="2 3">NBRC 108950</strain>
    </source>
</reference>
<dbReference type="AlphaFoldDB" id="A0A512NGQ0"/>
<organism evidence="2 3">
    <name type="scientific">Reyranella soli</name>
    <dbReference type="NCBI Taxonomy" id="1230389"/>
    <lineage>
        <taxon>Bacteria</taxon>
        <taxon>Pseudomonadati</taxon>
        <taxon>Pseudomonadota</taxon>
        <taxon>Alphaproteobacteria</taxon>
        <taxon>Hyphomicrobiales</taxon>
        <taxon>Reyranellaceae</taxon>
        <taxon>Reyranella</taxon>
    </lineage>
</organism>
<feature type="compositionally biased region" description="Basic and acidic residues" evidence="1">
    <location>
        <begin position="308"/>
        <end position="317"/>
    </location>
</feature>
<gene>
    <name evidence="2" type="ORF">RSO01_53020</name>
</gene>
<protein>
    <submittedName>
        <fullName evidence="2">Uncharacterized protein</fullName>
    </submittedName>
</protein>
<comment type="caution">
    <text evidence="2">The sequence shown here is derived from an EMBL/GenBank/DDBJ whole genome shotgun (WGS) entry which is preliminary data.</text>
</comment>
<evidence type="ECO:0000256" key="1">
    <source>
        <dbReference type="SAM" id="MobiDB-lite"/>
    </source>
</evidence>
<accession>A0A512NGQ0</accession>
<feature type="region of interest" description="Disordered" evidence="1">
    <location>
        <begin position="295"/>
        <end position="317"/>
    </location>
</feature>
<dbReference type="OrthoDB" id="7929599at2"/>
<dbReference type="EMBL" id="BKAJ01000094">
    <property type="protein sequence ID" value="GEP58136.1"/>
    <property type="molecule type" value="Genomic_DNA"/>
</dbReference>